<evidence type="ECO:0000313" key="1">
    <source>
        <dbReference type="EMBL" id="CAB4148355.1"/>
    </source>
</evidence>
<dbReference type="EMBL" id="LR797496">
    <property type="protein sequence ID" value="CAB4219961.1"/>
    <property type="molecule type" value="Genomic_DNA"/>
</dbReference>
<evidence type="ECO:0000313" key="5">
    <source>
        <dbReference type="EMBL" id="CAB4186151.1"/>
    </source>
</evidence>
<dbReference type="EMBL" id="LR798432">
    <property type="protein sequence ID" value="CAB5231151.1"/>
    <property type="molecule type" value="Genomic_DNA"/>
</dbReference>
<dbReference type="EMBL" id="LR797456">
    <property type="protein sequence ID" value="CAB4217644.1"/>
    <property type="molecule type" value="Genomic_DNA"/>
</dbReference>
<evidence type="ECO:0000313" key="7">
    <source>
        <dbReference type="EMBL" id="CAB4192484.1"/>
    </source>
</evidence>
<dbReference type="EMBL" id="LR796910">
    <property type="protein sequence ID" value="CAB4174217.1"/>
    <property type="molecule type" value="Genomic_DNA"/>
</dbReference>
<dbReference type="EMBL" id="LR797192">
    <property type="protein sequence ID" value="CAB4192484.1"/>
    <property type="molecule type" value="Genomic_DNA"/>
</dbReference>
<dbReference type="EMBL" id="LR796991">
    <property type="protein sequence ID" value="CAB4180544.1"/>
    <property type="molecule type" value="Genomic_DNA"/>
</dbReference>
<dbReference type="EMBL" id="LR797088">
    <property type="protein sequence ID" value="CAB4186151.1"/>
    <property type="molecule type" value="Genomic_DNA"/>
</dbReference>
<proteinExistence type="predicted"/>
<evidence type="ECO:0000313" key="3">
    <source>
        <dbReference type="EMBL" id="CAB4174217.1"/>
    </source>
</evidence>
<evidence type="ECO:0000313" key="4">
    <source>
        <dbReference type="EMBL" id="CAB4180544.1"/>
    </source>
</evidence>
<dbReference type="EMBL" id="LR796496">
    <property type="protein sequence ID" value="CAB4148355.1"/>
    <property type="molecule type" value="Genomic_DNA"/>
</dbReference>
<reference evidence="7" key="1">
    <citation type="submission" date="2020-05" db="EMBL/GenBank/DDBJ databases">
        <authorList>
            <person name="Chiriac C."/>
            <person name="Salcher M."/>
            <person name="Ghai R."/>
            <person name="Kavagutti S V."/>
        </authorList>
    </citation>
    <scope>NUCLEOTIDE SEQUENCE</scope>
</reference>
<sequence length="348" mass="38487">MTVTFVFKYNPNHVASGENGGQFTSAPKKAAKTGVKAAVQRDEITAALFNQKNIKATLLEKGKLFSDDSDADWKSLGNHPDFKGTTEEEVKSKIFTRAFGKPTLSPGDVAKMIGMPDNSTVKLQITIHDADMPHIIITVVGGSIEHGIKCSREFELKKWNSSGKVLMIGDRERIVNQNVGHDYYVNASGFPRDSFKKGEYVTTVSNDILTIDRDKRSAGMGARILAHQVKYAEEYNVSTIFTMAAQGSTMNGYYTWPRLGYESQGGIPLKKVLQDEINSRSSIRSEIKSAVEKLSSTDTKISSLMKTEEGRNLWKQFGSALYMYFDLRKGSPQKAILAAYLAEKGIVV</sequence>
<dbReference type="EMBL" id="LR797145">
    <property type="protein sequence ID" value="CAB4190714.1"/>
    <property type="molecule type" value="Genomic_DNA"/>
</dbReference>
<evidence type="ECO:0000313" key="10">
    <source>
        <dbReference type="EMBL" id="CAB5231151.1"/>
    </source>
</evidence>
<name>A0A6J5RL40_9CAUD</name>
<dbReference type="EMBL" id="LR796811">
    <property type="protein sequence ID" value="CAB4167765.1"/>
    <property type="molecule type" value="Genomic_DNA"/>
</dbReference>
<evidence type="ECO:0000313" key="8">
    <source>
        <dbReference type="EMBL" id="CAB4217644.1"/>
    </source>
</evidence>
<evidence type="ECO:0000313" key="6">
    <source>
        <dbReference type="EMBL" id="CAB4190714.1"/>
    </source>
</evidence>
<accession>A0A6J5RL40</accession>
<evidence type="ECO:0000313" key="2">
    <source>
        <dbReference type="EMBL" id="CAB4167765.1"/>
    </source>
</evidence>
<organism evidence="7">
    <name type="scientific">uncultured Caudovirales phage</name>
    <dbReference type="NCBI Taxonomy" id="2100421"/>
    <lineage>
        <taxon>Viruses</taxon>
        <taxon>Duplodnaviria</taxon>
        <taxon>Heunggongvirae</taxon>
        <taxon>Uroviricota</taxon>
        <taxon>Caudoviricetes</taxon>
        <taxon>Peduoviridae</taxon>
        <taxon>Maltschvirus</taxon>
        <taxon>Maltschvirus maltsch</taxon>
    </lineage>
</organism>
<gene>
    <name evidence="4" type="ORF">UFOVP1036_48</name>
    <name evidence="5" type="ORF">UFOVP1132_19</name>
    <name evidence="6" type="ORF">UFOVP1190_96</name>
    <name evidence="7" type="ORF">UFOVP1248_32</name>
    <name evidence="8" type="ORF">UFOVP1493_55</name>
    <name evidence="10" type="ORF">UFOVP1584_25</name>
    <name evidence="9" type="ORF">UFOVP1635_40</name>
    <name evidence="1" type="ORF">UFOVP521_83</name>
    <name evidence="2" type="ORF">UFOVP856_55</name>
    <name evidence="3" type="ORF">UFOVP967_33</name>
</gene>
<evidence type="ECO:0000313" key="9">
    <source>
        <dbReference type="EMBL" id="CAB4219961.1"/>
    </source>
</evidence>
<protein>
    <submittedName>
        <fullName evidence="7">Uncharacterized protein</fullName>
    </submittedName>
</protein>